<name>A0ACB9ZKT3_CATRO</name>
<dbReference type="Proteomes" id="UP001060085">
    <property type="component" value="Linkage Group LG08"/>
</dbReference>
<evidence type="ECO:0000313" key="1">
    <source>
        <dbReference type="EMBL" id="KAI5648306.1"/>
    </source>
</evidence>
<sequence>MTCARCEDSREHIYCMRVCLNSIPEHWYCEECEKKKNGKSSPTCALDLSKASNSSSRRVVQNDFAQPPNRARLQPYEQRAAANNKKLQTGRKVKPLSLQEVIALNSGTKKSKPQVKVSSSRQRANYAMAQP</sequence>
<protein>
    <submittedName>
        <fullName evidence="1">Uncharacterized protein</fullName>
    </submittedName>
</protein>
<organism evidence="1 2">
    <name type="scientific">Catharanthus roseus</name>
    <name type="common">Madagascar periwinkle</name>
    <name type="synonym">Vinca rosea</name>
    <dbReference type="NCBI Taxonomy" id="4058"/>
    <lineage>
        <taxon>Eukaryota</taxon>
        <taxon>Viridiplantae</taxon>
        <taxon>Streptophyta</taxon>
        <taxon>Embryophyta</taxon>
        <taxon>Tracheophyta</taxon>
        <taxon>Spermatophyta</taxon>
        <taxon>Magnoliopsida</taxon>
        <taxon>eudicotyledons</taxon>
        <taxon>Gunneridae</taxon>
        <taxon>Pentapetalae</taxon>
        <taxon>asterids</taxon>
        <taxon>lamiids</taxon>
        <taxon>Gentianales</taxon>
        <taxon>Apocynaceae</taxon>
        <taxon>Rauvolfioideae</taxon>
        <taxon>Vinceae</taxon>
        <taxon>Catharanthinae</taxon>
        <taxon>Catharanthus</taxon>
    </lineage>
</organism>
<evidence type="ECO:0000313" key="2">
    <source>
        <dbReference type="Proteomes" id="UP001060085"/>
    </source>
</evidence>
<accession>A0ACB9ZKT3</accession>
<gene>
    <name evidence="1" type="ORF">M9H77_34311</name>
</gene>
<comment type="caution">
    <text evidence="1">The sequence shown here is derived from an EMBL/GenBank/DDBJ whole genome shotgun (WGS) entry which is preliminary data.</text>
</comment>
<proteinExistence type="predicted"/>
<dbReference type="EMBL" id="CM044708">
    <property type="protein sequence ID" value="KAI5648306.1"/>
    <property type="molecule type" value="Genomic_DNA"/>
</dbReference>
<keyword evidence="2" id="KW-1185">Reference proteome</keyword>
<reference evidence="2" key="1">
    <citation type="journal article" date="2023" name="Nat. Plants">
        <title>Single-cell RNA sequencing provides a high-resolution roadmap for understanding the multicellular compartmentation of specialized metabolism.</title>
        <authorList>
            <person name="Sun S."/>
            <person name="Shen X."/>
            <person name="Li Y."/>
            <person name="Li Y."/>
            <person name="Wang S."/>
            <person name="Li R."/>
            <person name="Zhang H."/>
            <person name="Shen G."/>
            <person name="Guo B."/>
            <person name="Wei J."/>
            <person name="Xu J."/>
            <person name="St-Pierre B."/>
            <person name="Chen S."/>
            <person name="Sun C."/>
        </authorList>
    </citation>
    <scope>NUCLEOTIDE SEQUENCE [LARGE SCALE GENOMIC DNA]</scope>
</reference>